<sequence>QALTLCNTPGKILVVCVDAVTSVKKITVGVDAQALTLCNTPGKILTVGVDTSEHWEKWSTVVSRRIYTRAD</sequence>
<dbReference type="Proteomes" id="UP001195483">
    <property type="component" value="Unassembled WGS sequence"/>
</dbReference>
<organism evidence="1 2">
    <name type="scientific">Potamilus streckersoni</name>
    <dbReference type="NCBI Taxonomy" id="2493646"/>
    <lineage>
        <taxon>Eukaryota</taxon>
        <taxon>Metazoa</taxon>
        <taxon>Spiralia</taxon>
        <taxon>Lophotrochozoa</taxon>
        <taxon>Mollusca</taxon>
        <taxon>Bivalvia</taxon>
        <taxon>Autobranchia</taxon>
        <taxon>Heteroconchia</taxon>
        <taxon>Palaeoheterodonta</taxon>
        <taxon>Unionida</taxon>
        <taxon>Unionoidea</taxon>
        <taxon>Unionidae</taxon>
        <taxon>Ambleminae</taxon>
        <taxon>Lampsilini</taxon>
        <taxon>Potamilus</taxon>
    </lineage>
</organism>
<feature type="non-terminal residue" evidence="1">
    <location>
        <position position="71"/>
    </location>
</feature>
<reference evidence="1" key="3">
    <citation type="submission" date="2023-05" db="EMBL/GenBank/DDBJ databases">
        <authorList>
            <person name="Smith C.H."/>
        </authorList>
    </citation>
    <scope>NUCLEOTIDE SEQUENCE</scope>
    <source>
        <strain evidence="1">CHS0354</strain>
        <tissue evidence="1">Mantle</tissue>
    </source>
</reference>
<dbReference type="AlphaFoldDB" id="A0AAE0T294"/>
<proteinExistence type="predicted"/>
<evidence type="ECO:0000313" key="1">
    <source>
        <dbReference type="EMBL" id="KAK3602409.1"/>
    </source>
</evidence>
<dbReference type="EMBL" id="JAEAOA010001631">
    <property type="protein sequence ID" value="KAK3602409.1"/>
    <property type="molecule type" value="Genomic_DNA"/>
</dbReference>
<comment type="caution">
    <text evidence="1">The sequence shown here is derived from an EMBL/GenBank/DDBJ whole genome shotgun (WGS) entry which is preliminary data.</text>
</comment>
<keyword evidence="2" id="KW-1185">Reference proteome</keyword>
<evidence type="ECO:0000313" key="2">
    <source>
        <dbReference type="Proteomes" id="UP001195483"/>
    </source>
</evidence>
<reference evidence="1" key="1">
    <citation type="journal article" date="2021" name="Genome Biol. Evol.">
        <title>A High-Quality Reference Genome for a Parasitic Bivalve with Doubly Uniparental Inheritance (Bivalvia: Unionida).</title>
        <authorList>
            <person name="Smith C.H."/>
        </authorList>
    </citation>
    <scope>NUCLEOTIDE SEQUENCE</scope>
    <source>
        <strain evidence="1">CHS0354</strain>
    </source>
</reference>
<gene>
    <name evidence="1" type="ORF">CHS0354_027186</name>
</gene>
<reference evidence="1" key="2">
    <citation type="journal article" date="2021" name="Genome Biol. Evol.">
        <title>Developing a high-quality reference genome for a parasitic bivalve with doubly uniparental inheritance (Bivalvia: Unionida).</title>
        <authorList>
            <person name="Smith C.H."/>
        </authorList>
    </citation>
    <scope>NUCLEOTIDE SEQUENCE</scope>
    <source>
        <strain evidence="1">CHS0354</strain>
        <tissue evidence="1">Mantle</tissue>
    </source>
</reference>
<protein>
    <submittedName>
        <fullName evidence="1">Uncharacterized protein</fullName>
    </submittedName>
</protein>
<accession>A0AAE0T294</accession>
<feature type="non-terminal residue" evidence="1">
    <location>
        <position position="1"/>
    </location>
</feature>
<name>A0AAE0T294_9BIVA</name>